<dbReference type="AlphaFoldDB" id="A0A5Q0LP16"/>
<dbReference type="Proteomes" id="UP000326179">
    <property type="component" value="Chromosome"/>
</dbReference>
<keyword evidence="2" id="KW-1185">Reference proteome</keyword>
<proteinExistence type="predicted"/>
<dbReference type="EMBL" id="CP045643">
    <property type="protein sequence ID" value="QFZ78903.1"/>
    <property type="molecule type" value="Genomic_DNA"/>
</dbReference>
<gene>
    <name evidence="1" type="ORF">GFH48_23035</name>
</gene>
<accession>A0A5Q0LP16</accession>
<evidence type="ECO:0000313" key="1">
    <source>
        <dbReference type="EMBL" id="QFZ78903.1"/>
    </source>
</evidence>
<protein>
    <submittedName>
        <fullName evidence="1">Uncharacterized protein</fullName>
    </submittedName>
</protein>
<evidence type="ECO:0000313" key="2">
    <source>
        <dbReference type="Proteomes" id="UP000326179"/>
    </source>
</evidence>
<sequence length="200" mass="21068">MPAGVDAARWKCEVLMATGSLTLGSRTVPELAPMTLTHAEGPLPDGSDGQVWGALRSASTPVPGGLLGTGTAGHGPLLPLALRPEYGGRSDFYSTGNSLGLFTLRFRALSPLLPHGCVIGGDAPIELRLQRAGDSEWESQDPPVIRFDAYDDTFTAPAPVGCGPLGRLVDDRLGLPRTAGNAITLSARYTFKTYDRLPAR</sequence>
<dbReference type="KEGG" id="sfy:GFH48_23035"/>
<reference evidence="1 2" key="1">
    <citation type="submission" date="2019-10" db="EMBL/GenBank/DDBJ databases">
        <title>A novel species.</title>
        <authorList>
            <person name="Gao J."/>
        </authorList>
    </citation>
    <scope>NUCLEOTIDE SEQUENCE [LARGE SCALE GENOMIC DNA]</scope>
    <source>
        <strain evidence="1 2">QMT-28</strain>
    </source>
</reference>
<name>A0A5Q0LP16_9ACTN</name>
<organism evidence="1 2">
    <name type="scientific">Streptomyces fagopyri</name>
    <dbReference type="NCBI Taxonomy" id="2662397"/>
    <lineage>
        <taxon>Bacteria</taxon>
        <taxon>Bacillati</taxon>
        <taxon>Actinomycetota</taxon>
        <taxon>Actinomycetes</taxon>
        <taxon>Kitasatosporales</taxon>
        <taxon>Streptomycetaceae</taxon>
        <taxon>Streptomyces</taxon>
    </lineage>
</organism>